<feature type="transmembrane region" description="Helical" evidence="8">
    <location>
        <begin position="217"/>
        <end position="238"/>
    </location>
</feature>
<dbReference type="HOGENOM" id="CLU_001265_11_0_1"/>
<feature type="transmembrane region" description="Helical" evidence="8">
    <location>
        <begin position="186"/>
        <end position="205"/>
    </location>
</feature>
<evidence type="ECO:0000256" key="5">
    <source>
        <dbReference type="ARBA" id="ARBA00022989"/>
    </source>
</evidence>
<dbReference type="InterPro" id="IPR036259">
    <property type="entry name" value="MFS_trans_sf"/>
</dbReference>
<dbReference type="EMBL" id="HG793125">
    <property type="protein sequence ID" value="CDK24044.1"/>
    <property type="molecule type" value="Genomic_DNA"/>
</dbReference>
<dbReference type="RefSeq" id="XP_022456062.1">
    <property type="nucleotide sequence ID" value="XM_022604500.1"/>
</dbReference>
<evidence type="ECO:0000313" key="11">
    <source>
        <dbReference type="Proteomes" id="UP000019384"/>
    </source>
</evidence>
<accession>W6MF04</accession>
<feature type="transmembrane region" description="Helical" evidence="8">
    <location>
        <begin position="468"/>
        <end position="486"/>
    </location>
</feature>
<evidence type="ECO:0000259" key="9">
    <source>
        <dbReference type="PROSITE" id="PS50850"/>
    </source>
</evidence>
<evidence type="ECO:0000256" key="6">
    <source>
        <dbReference type="ARBA" id="ARBA00023136"/>
    </source>
</evidence>
<keyword evidence="5 8" id="KW-1133">Transmembrane helix</keyword>
<feature type="domain" description="Major facilitator superfamily (MFS) profile" evidence="9">
    <location>
        <begin position="52"/>
        <end position="491"/>
    </location>
</feature>
<feature type="transmembrane region" description="Helical" evidence="8">
    <location>
        <begin position="127"/>
        <end position="146"/>
    </location>
</feature>
<dbReference type="NCBIfam" id="TIGR00879">
    <property type="entry name" value="SP"/>
    <property type="match status" value="1"/>
</dbReference>
<sequence>MQEDTEAVPDVMSPSATNDYTTLETAAHAQQKIEHQLTRWQAMKTYPKATAWILFNVWVMILVGYENQAGGIVISIPQFRKDFGYFYEGTYVLDATWQSMMSGIPTAAMAISGFGVSYFADKFGRKYILILMLAITIPSIAMEYVATDIRLFIAGKSVNALCLGCFSTLCLTYVSEISPMALRGWAVASCTLSMSIGPFVCYLINNTTATYTTRMAYRAVFIPQWVFSVSCLCLAPLLPESPYYHIKQGQTEKALNSLKKLYNSTQAQQQFALMKVTYDELQLITQSSTYLDCFKKKDIKRTFLVLFGMWTAPMCGLYFVAYYSTYYYQLAGMTTETSYQLSCGAQAMSMAGVITSWFIMDRFGRRPLMMMGLGSLVILNFIVAGAGTNTGNPVAMKVATAFMSMYNFFFNLGMGPMPSILSAEISSVSLRGKTISLGAILNFSLACMWSFVLPYMFNPDKANMGSKINFIFAGMSVVSLVVFYFFQPETAGRSFEEIDEMYDKNIPPRQWSSYKTEKQTLSEKGFLDLKAEASHIEFVDDD</sequence>
<dbReference type="STRING" id="1382522.W6MF04"/>
<organism evidence="10 11">
    <name type="scientific">Kuraishia capsulata CBS 1993</name>
    <dbReference type="NCBI Taxonomy" id="1382522"/>
    <lineage>
        <taxon>Eukaryota</taxon>
        <taxon>Fungi</taxon>
        <taxon>Dikarya</taxon>
        <taxon>Ascomycota</taxon>
        <taxon>Saccharomycotina</taxon>
        <taxon>Pichiomycetes</taxon>
        <taxon>Pichiales</taxon>
        <taxon>Pichiaceae</taxon>
        <taxon>Kuraishia</taxon>
    </lineage>
</organism>
<comment type="similarity">
    <text evidence="2 7">Belongs to the major facilitator superfamily. Sugar transporter (TC 2.A.1.1) family.</text>
</comment>
<comment type="subcellular location">
    <subcellularLocation>
        <location evidence="1">Membrane</location>
        <topology evidence="1">Multi-pass membrane protein</topology>
    </subcellularLocation>
</comment>
<dbReference type="PANTHER" id="PTHR48022">
    <property type="entry name" value="PLASTIDIC GLUCOSE TRANSPORTER 4"/>
    <property type="match status" value="1"/>
</dbReference>
<evidence type="ECO:0000313" key="10">
    <source>
        <dbReference type="EMBL" id="CDK24044.1"/>
    </source>
</evidence>
<dbReference type="InterPro" id="IPR050360">
    <property type="entry name" value="MFS_Sugar_Transporters"/>
</dbReference>
<reference evidence="10" key="1">
    <citation type="submission" date="2013-12" db="EMBL/GenBank/DDBJ databases">
        <authorList>
            <person name="Genoscope - CEA"/>
        </authorList>
    </citation>
    <scope>NUCLEOTIDE SEQUENCE</scope>
    <source>
        <strain evidence="10">CBS 1993</strain>
    </source>
</reference>
<dbReference type="Gene3D" id="1.20.1250.20">
    <property type="entry name" value="MFS general substrate transporter like domains"/>
    <property type="match status" value="1"/>
</dbReference>
<feature type="transmembrane region" description="Helical" evidence="8">
    <location>
        <begin position="49"/>
        <end position="65"/>
    </location>
</feature>
<evidence type="ECO:0000256" key="2">
    <source>
        <dbReference type="ARBA" id="ARBA00010992"/>
    </source>
</evidence>
<keyword evidence="11" id="KW-1185">Reference proteome</keyword>
<feature type="transmembrane region" description="Helical" evidence="8">
    <location>
        <begin position="100"/>
        <end position="120"/>
    </location>
</feature>
<feature type="transmembrane region" description="Helical" evidence="8">
    <location>
        <begin position="303"/>
        <end position="324"/>
    </location>
</feature>
<dbReference type="PROSITE" id="PS50850">
    <property type="entry name" value="MFS"/>
    <property type="match status" value="1"/>
</dbReference>
<dbReference type="Proteomes" id="UP000019384">
    <property type="component" value="Unassembled WGS sequence"/>
</dbReference>
<evidence type="ECO:0000256" key="4">
    <source>
        <dbReference type="ARBA" id="ARBA00022692"/>
    </source>
</evidence>
<keyword evidence="6 8" id="KW-0472">Membrane</keyword>
<dbReference type="InterPro" id="IPR005828">
    <property type="entry name" value="MFS_sugar_transport-like"/>
</dbReference>
<evidence type="ECO:0000256" key="7">
    <source>
        <dbReference type="RuleBase" id="RU003346"/>
    </source>
</evidence>
<dbReference type="FunFam" id="1.20.1250.20:FF:000078">
    <property type="entry name" value="MFS maltose transporter, putative"/>
    <property type="match status" value="1"/>
</dbReference>
<feature type="transmembrane region" description="Helical" evidence="8">
    <location>
        <begin position="435"/>
        <end position="456"/>
    </location>
</feature>
<dbReference type="OrthoDB" id="6612291at2759"/>
<evidence type="ECO:0000256" key="1">
    <source>
        <dbReference type="ARBA" id="ARBA00004141"/>
    </source>
</evidence>
<dbReference type="Pfam" id="PF00083">
    <property type="entry name" value="Sugar_tr"/>
    <property type="match status" value="1"/>
</dbReference>
<dbReference type="SUPFAM" id="SSF103473">
    <property type="entry name" value="MFS general substrate transporter"/>
    <property type="match status" value="1"/>
</dbReference>
<dbReference type="InterPro" id="IPR003663">
    <property type="entry name" value="Sugar/inositol_transpt"/>
</dbReference>
<keyword evidence="3 7" id="KW-0813">Transport</keyword>
<evidence type="ECO:0000256" key="8">
    <source>
        <dbReference type="SAM" id="Phobius"/>
    </source>
</evidence>
<feature type="transmembrane region" description="Helical" evidence="8">
    <location>
        <begin position="394"/>
        <end position="414"/>
    </location>
</feature>
<gene>
    <name evidence="10" type="ORF">KUCA_T00000004001</name>
</gene>
<proteinExistence type="inferred from homology"/>
<dbReference type="PANTHER" id="PTHR48022:SF22">
    <property type="entry name" value="MAJOR FACILITATOR SUPERFAMILY (MFS) PROFILE DOMAIN-CONTAINING PROTEIN"/>
    <property type="match status" value="1"/>
</dbReference>
<evidence type="ECO:0000256" key="3">
    <source>
        <dbReference type="ARBA" id="ARBA00022448"/>
    </source>
</evidence>
<dbReference type="GeneID" id="34517450"/>
<dbReference type="GO" id="GO:0016020">
    <property type="term" value="C:membrane"/>
    <property type="evidence" value="ECO:0007669"/>
    <property type="project" value="UniProtKB-SubCell"/>
</dbReference>
<feature type="transmembrane region" description="Helical" evidence="8">
    <location>
        <begin position="339"/>
        <end position="360"/>
    </location>
</feature>
<name>W6MF04_9ASCO</name>
<feature type="transmembrane region" description="Helical" evidence="8">
    <location>
        <begin position="367"/>
        <end position="388"/>
    </location>
</feature>
<keyword evidence="4 8" id="KW-0812">Transmembrane</keyword>
<dbReference type="GO" id="GO:0005351">
    <property type="term" value="F:carbohydrate:proton symporter activity"/>
    <property type="evidence" value="ECO:0007669"/>
    <property type="project" value="TreeGrafter"/>
</dbReference>
<protein>
    <recommendedName>
        <fullName evidence="9">Major facilitator superfamily (MFS) profile domain-containing protein</fullName>
    </recommendedName>
</protein>
<dbReference type="AlphaFoldDB" id="W6MF04"/>
<dbReference type="InterPro" id="IPR020846">
    <property type="entry name" value="MFS_dom"/>
</dbReference>
<reference evidence="10" key="2">
    <citation type="submission" date="2014-02" db="EMBL/GenBank/DDBJ databases">
        <title>Complete DNA sequence of /Kuraishia capsulata/ illustrates novel genomic features among budding yeasts (/Saccharomycotina/).</title>
        <authorList>
            <person name="Morales L."/>
            <person name="Noel B."/>
            <person name="Porcel B."/>
            <person name="Marcet-Houben M."/>
            <person name="Hullo M-F."/>
            <person name="Sacerdot C."/>
            <person name="Tekaia F."/>
            <person name="Leh-Louis V."/>
            <person name="Despons L."/>
            <person name="Khanna V."/>
            <person name="Aury J-M."/>
            <person name="Barbe V."/>
            <person name="Couloux A."/>
            <person name="Labadie K."/>
            <person name="Pelletier E."/>
            <person name="Souciet J-L."/>
            <person name="Boekhout T."/>
            <person name="Gabaldon T."/>
            <person name="Wincker P."/>
            <person name="Dujon B."/>
        </authorList>
    </citation>
    <scope>NUCLEOTIDE SEQUENCE</scope>
    <source>
        <strain evidence="10">CBS 1993</strain>
    </source>
</reference>